<accession>A0AA39QDD2</accession>
<keyword evidence="4" id="KW-1185">Reference proteome</keyword>
<dbReference type="PANTHER" id="PTHR31138">
    <property type="entry name" value="CHROMOSOME 19, WHOLE GENOME SHOTGUN SEQUENCE"/>
    <property type="match status" value="1"/>
</dbReference>
<protein>
    <recommendedName>
        <fullName evidence="2">HAM1-like N-terminal domain-containing protein</fullName>
    </recommendedName>
</protein>
<name>A0AA39QDD2_9AGAR</name>
<sequence>MGLCFSSCRRRRRRSKDSSGRGHQYSESEESPLLGDSIDDSGSQSTVTNAVNLANKAVEVVASLKSGKYPSQDQVDNLLRRFLQSDILRESRYTQISPQGQHIIHDVHRLCGVLLVFGAEKNGDDRLQDLLFLANTISKPVDYAVGGGETKIELDVHCKVPRSQDLGHDLNQFIEAVKSLTVLLFSSTTARIIVSNIVVFVRDIVANFADDISDAAQQVQGLAEGVGKIAESVEATVEGISNNSEADANTPVHKVAHTPTQIEVAVREVADNANAAAAFVQDAKHRDSSDAPHRHTDDSQSDSAAEGIQAILVEAHQDPRYIAALKTLLSLLEKYLSIWQELGVMLSQPSPPVFKFNSIAADTKILLERLASGKSLDPLLATMSNLVTAVTSVPGEDHTVAQLRDYFTDLRGYLVRAYSDVSYVKSSRCRTDISQMIHRGRIILKAAHRTENLLKIFIGEAQTFISALLKDHTTIRLLRAFTTLSTDLHNYLASVRASITTRGSLYWSEVMWNDIAAVAMNALLSLTRNIFRPNGAVIIPIPRVEYGDTKLDVAVDGRLMKVSLVDDAWNEARYAGVGGDPESDMPNRLTPSSISVRRWSELRLDFAAATLPENGTAITSSNKVNIHIDGVLSGARHRVVSLADLGYFFRFKSFLGYEDEGVLGLDIGFGGLGGGTIDIVLELDTQTADEDQVDFSIASVTVTLPPSLDIGVELMDSRHWILNTMLTPIALPLVKWFVRRELEKTVEQWIRSAINSLARGLHVVRDETHKDGGQSVWTAIANVISSGQLFNASAVDEPDVRTETTVSLKGVQIQRGAADDGGESQSTMTIGIASQILPCKGELQPLVSPEAMYEHVASEVSDQVAYAEERLVDAEQQVREGLSAVEELIDRAGDTLKRTESGERRIDGWRSHTFDM</sequence>
<dbReference type="EMBL" id="JAUEPU010000009">
    <property type="protein sequence ID" value="KAK0499433.1"/>
    <property type="molecule type" value="Genomic_DNA"/>
</dbReference>
<feature type="compositionally biased region" description="Basic and acidic residues" evidence="1">
    <location>
        <begin position="282"/>
        <end position="298"/>
    </location>
</feature>
<reference evidence="3" key="1">
    <citation type="submission" date="2023-06" db="EMBL/GenBank/DDBJ databases">
        <authorList>
            <consortium name="Lawrence Berkeley National Laboratory"/>
            <person name="Ahrendt S."/>
            <person name="Sahu N."/>
            <person name="Indic B."/>
            <person name="Wong-Bajracharya J."/>
            <person name="Merenyi Z."/>
            <person name="Ke H.-M."/>
            <person name="Monk M."/>
            <person name="Kocsube S."/>
            <person name="Drula E."/>
            <person name="Lipzen A."/>
            <person name="Balint B."/>
            <person name="Henrissat B."/>
            <person name="Andreopoulos B."/>
            <person name="Martin F.M."/>
            <person name="Harder C.B."/>
            <person name="Rigling D."/>
            <person name="Ford K.L."/>
            <person name="Foster G.D."/>
            <person name="Pangilinan J."/>
            <person name="Papanicolaou A."/>
            <person name="Barry K."/>
            <person name="LaButti K."/>
            <person name="Viragh M."/>
            <person name="Koriabine M."/>
            <person name="Yan M."/>
            <person name="Riley R."/>
            <person name="Champramary S."/>
            <person name="Plett K.L."/>
            <person name="Tsai I.J."/>
            <person name="Slot J."/>
            <person name="Sipos G."/>
            <person name="Plett J."/>
            <person name="Nagy L.G."/>
            <person name="Grigoriev I.V."/>
        </authorList>
    </citation>
    <scope>NUCLEOTIDE SEQUENCE</scope>
    <source>
        <strain evidence="3">HWK02</strain>
    </source>
</reference>
<dbReference type="AlphaFoldDB" id="A0AA39QDD2"/>
<dbReference type="InterPro" id="IPR045967">
    <property type="entry name" value="HAM1-like_N"/>
</dbReference>
<feature type="compositionally biased region" description="Basic and acidic residues" evidence="1">
    <location>
        <begin position="16"/>
        <end position="26"/>
    </location>
</feature>
<organism evidence="3 4">
    <name type="scientific">Armillaria luteobubalina</name>
    <dbReference type="NCBI Taxonomy" id="153913"/>
    <lineage>
        <taxon>Eukaryota</taxon>
        <taxon>Fungi</taxon>
        <taxon>Dikarya</taxon>
        <taxon>Basidiomycota</taxon>
        <taxon>Agaricomycotina</taxon>
        <taxon>Agaricomycetes</taxon>
        <taxon>Agaricomycetidae</taxon>
        <taxon>Agaricales</taxon>
        <taxon>Marasmiineae</taxon>
        <taxon>Physalacriaceae</taxon>
        <taxon>Armillaria</taxon>
    </lineage>
</organism>
<dbReference type="PANTHER" id="PTHR31138:SF1">
    <property type="entry name" value="PDZ DOMAIN-CONTAINING PROTEIN"/>
    <property type="match status" value="1"/>
</dbReference>
<proteinExistence type="predicted"/>
<evidence type="ECO:0000313" key="3">
    <source>
        <dbReference type="EMBL" id="KAK0499433.1"/>
    </source>
</evidence>
<dbReference type="Proteomes" id="UP001175228">
    <property type="component" value="Unassembled WGS sequence"/>
</dbReference>
<feature type="region of interest" description="Disordered" evidence="1">
    <location>
        <begin position="1"/>
        <end position="43"/>
    </location>
</feature>
<evidence type="ECO:0000256" key="1">
    <source>
        <dbReference type="SAM" id="MobiDB-lite"/>
    </source>
</evidence>
<feature type="region of interest" description="Disordered" evidence="1">
    <location>
        <begin position="281"/>
        <end position="303"/>
    </location>
</feature>
<comment type="caution">
    <text evidence="3">The sequence shown here is derived from an EMBL/GenBank/DDBJ whole genome shotgun (WGS) entry which is preliminary data.</text>
</comment>
<feature type="domain" description="HAM1-like N-terminal" evidence="2">
    <location>
        <begin position="56"/>
        <end position="300"/>
    </location>
</feature>
<feature type="domain" description="HAM1-like N-terminal" evidence="2">
    <location>
        <begin position="310"/>
        <end position="556"/>
    </location>
</feature>
<evidence type="ECO:0000259" key="2">
    <source>
        <dbReference type="Pfam" id="PF19343"/>
    </source>
</evidence>
<evidence type="ECO:0000313" key="4">
    <source>
        <dbReference type="Proteomes" id="UP001175228"/>
    </source>
</evidence>
<gene>
    <name evidence="3" type="ORF">EDD18DRAFT_1460346</name>
</gene>
<dbReference type="Pfam" id="PF19343">
    <property type="entry name" value="HAM1_N"/>
    <property type="match status" value="2"/>
</dbReference>